<evidence type="ECO:0000313" key="2">
    <source>
        <dbReference type="WBParaSite" id="ES5_v2.g19070.t1"/>
    </source>
</evidence>
<name>A0AC34FP33_9BILA</name>
<sequence>MQSIKTLCLRKIPQKDVTLFENNIVASNIPILLEWNPFNYVSTFHMRKKCSKECFYTSDKSLEPFADMLTVNFGNPLLKNIPKSRNENRMNVFICYESPLHRPLYKEAPKDYFNITVTYRLDSDVTMLYDFFEPVSDASKAWDQDEVNKIIDEKTNPALYFVSHCDTPSKRELIVEELKKYINITQYGNCNKKFCEKGGDCEIKDIRSHYFTLAFENSDCVDYVTEKVYRLRKLIVPIILNRNILRGIHAKLNPYVIALSDFKTVKELADFLKYLMKNKVEYSKYLEWTKFYKKVQPKDLIDDVQCELCEIAWKKKFGYRKVIPDIHQWWGNNNCHDLFGSILDKQGYMKFMLDIKLRTYDEQFKHSFHVIM</sequence>
<proteinExistence type="predicted"/>
<accession>A0AC34FP33</accession>
<evidence type="ECO:0000313" key="1">
    <source>
        <dbReference type="Proteomes" id="UP000887579"/>
    </source>
</evidence>
<reference evidence="2" key="1">
    <citation type="submission" date="2022-11" db="UniProtKB">
        <authorList>
            <consortium name="WormBaseParasite"/>
        </authorList>
    </citation>
    <scope>IDENTIFICATION</scope>
</reference>
<dbReference type="Proteomes" id="UP000887579">
    <property type="component" value="Unplaced"/>
</dbReference>
<organism evidence="1 2">
    <name type="scientific">Panagrolaimus sp. ES5</name>
    <dbReference type="NCBI Taxonomy" id="591445"/>
    <lineage>
        <taxon>Eukaryota</taxon>
        <taxon>Metazoa</taxon>
        <taxon>Ecdysozoa</taxon>
        <taxon>Nematoda</taxon>
        <taxon>Chromadorea</taxon>
        <taxon>Rhabditida</taxon>
        <taxon>Tylenchina</taxon>
        <taxon>Panagrolaimomorpha</taxon>
        <taxon>Panagrolaimoidea</taxon>
        <taxon>Panagrolaimidae</taxon>
        <taxon>Panagrolaimus</taxon>
    </lineage>
</organism>
<dbReference type="WBParaSite" id="ES5_v2.g19070.t1">
    <property type="protein sequence ID" value="ES5_v2.g19070.t1"/>
    <property type="gene ID" value="ES5_v2.g19070"/>
</dbReference>
<protein>
    <submittedName>
        <fullName evidence="2">Fucosyltransferase</fullName>
    </submittedName>
</protein>